<evidence type="ECO:0000256" key="4">
    <source>
        <dbReference type="ARBA" id="ARBA00022824"/>
    </source>
</evidence>
<dbReference type="InterPro" id="IPR013174">
    <property type="entry name" value="DPM3"/>
</dbReference>
<evidence type="ECO:0000256" key="2">
    <source>
        <dbReference type="ARBA" id="ARBA00010430"/>
    </source>
</evidence>
<reference evidence="8" key="1">
    <citation type="submission" date="2020-05" db="EMBL/GenBank/DDBJ databases">
        <title>Phylogenomic resolution of chytrid fungi.</title>
        <authorList>
            <person name="Stajich J.E."/>
            <person name="Amses K."/>
            <person name="Simmons R."/>
            <person name="Seto K."/>
            <person name="Myers J."/>
            <person name="Bonds A."/>
            <person name="Quandt C.A."/>
            <person name="Barry K."/>
            <person name="Liu P."/>
            <person name="Grigoriev I."/>
            <person name="Longcore J.E."/>
            <person name="James T.Y."/>
        </authorList>
    </citation>
    <scope>NUCLEOTIDE SEQUENCE</scope>
    <source>
        <strain evidence="8">JEL0318</strain>
    </source>
</reference>
<dbReference type="EMBL" id="JADGJD010002055">
    <property type="protein sequence ID" value="KAJ3035371.1"/>
    <property type="molecule type" value="Genomic_DNA"/>
</dbReference>
<evidence type="ECO:0000256" key="3">
    <source>
        <dbReference type="ARBA" id="ARBA00022692"/>
    </source>
</evidence>
<comment type="subunit">
    <text evidence="7">Component of the dolichol-phosphate mannose (DPM) synthase complex.</text>
</comment>
<keyword evidence="3 7" id="KW-0812">Transmembrane</keyword>
<evidence type="ECO:0000256" key="6">
    <source>
        <dbReference type="ARBA" id="ARBA00023136"/>
    </source>
</evidence>
<evidence type="ECO:0000313" key="9">
    <source>
        <dbReference type="Proteomes" id="UP001212841"/>
    </source>
</evidence>
<comment type="subcellular location">
    <subcellularLocation>
        <location evidence="1 7">Endoplasmic reticulum membrane</location>
        <topology evidence="1 7">Multi-pass membrane protein</topology>
    </subcellularLocation>
</comment>
<keyword evidence="5 7" id="KW-1133">Transmembrane helix</keyword>
<dbReference type="GO" id="GO:0005789">
    <property type="term" value="C:endoplasmic reticulum membrane"/>
    <property type="evidence" value="ECO:0007669"/>
    <property type="project" value="UniProtKB-SubCell"/>
</dbReference>
<evidence type="ECO:0000256" key="5">
    <source>
        <dbReference type="ARBA" id="ARBA00022989"/>
    </source>
</evidence>
<proteinExistence type="inferred from homology"/>
<feature type="transmembrane region" description="Helical" evidence="7">
    <location>
        <begin position="41"/>
        <end position="65"/>
    </location>
</feature>
<dbReference type="PANTHER" id="PTHR16433">
    <property type="entry name" value="DOLICHOL-PHOSPHATE MANNOSYLTRANSFERASE SUBUNIT 3"/>
    <property type="match status" value="1"/>
</dbReference>
<evidence type="ECO:0000256" key="7">
    <source>
        <dbReference type="RuleBase" id="RU365085"/>
    </source>
</evidence>
<comment type="similarity">
    <text evidence="2 7">Belongs to the DPM3 family.</text>
</comment>
<keyword evidence="4 7" id="KW-0256">Endoplasmic reticulum</keyword>
<dbReference type="GO" id="GO:0006506">
    <property type="term" value="P:GPI anchor biosynthetic process"/>
    <property type="evidence" value="ECO:0007669"/>
    <property type="project" value="TreeGrafter"/>
</dbReference>
<dbReference type="Proteomes" id="UP001212841">
    <property type="component" value="Unassembled WGS sequence"/>
</dbReference>
<keyword evidence="6 7" id="KW-0472">Membrane</keyword>
<dbReference type="Pfam" id="PF08285">
    <property type="entry name" value="DPM3"/>
    <property type="match status" value="1"/>
</dbReference>
<name>A0AAD5S1N2_9FUNG</name>
<protein>
    <recommendedName>
        <fullName evidence="7">Dolichol-phosphate mannosyltransferase subunit 3</fullName>
    </recommendedName>
</protein>
<comment type="pathway">
    <text evidence="7">Protein modification; protein glycosylation.</text>
</comment>
<dbReference type="AlphaFoldDB" id="A0AAD5S1N2"/>
<dbReference type="PANTHER" id="PTHR16433:SF0">
    <property type="entry name" value="DOLICHOL-PHOSPHATE MANNOSYLTRANSFERASE SUBUNIT 3"/>
    <property type="match status" value="1"/>
</dbReference>
<comment type="caution">
    <text evidence="8">The sequence shown here is derived from an EMBL/GenBank/DDBJ whole genome shotgun (WGS) entry which is preliminary data.</text>
</comment>
<comment type="caution">
    <text evidence="7">Lacks conserved residue(s) required for the propagation of feature annotation.</text>
</comment>
<accession>A0AAD5S1N2</accession>
<evidence type="ECO:0000256" key="1">
    <source>
        <dbReference type="ARBA" id="ARBA00004477"/>
    </source>
</evidence>
<gene>
    <name evidence="8" type="ORF">HK097_004225</name>
</gene>
<organism evidence="8 9">
    <name type="scientific">Rhizophlyctis rosea</name>
    <dbReference type="NCBI Taxonomy" id="64517"/>
    <lineage>
        <taxon>Eukaryota</taxon>
        <taxon>Fungi</taxon>
        <taxon>Fungi incertae sedis</taxon>
        <taxon>Chytridiomycota</taxon>
        <taxon>Chytridiomycota incertae sedis</taxon>
        <taxon>Chytridiomycetes</taxon>
        <taxon>Rhizophlyctidales</taxon>
        <taxon>Rhizophlyctidaceae</taxon>
        <taxon>Rhizophlyctis</taxon>
    </lineage>
</organism>
<sequence>MTKATQALTTFALFFALWTPLFFHSSILPFLPISESLDRVIAAIPLWLIVSFGSYSLASIGYALFTFRDCPEAHQSLLAEINAAKTDLRARGVSVD</sequence>
<keyword evidence="9" id="KW-1185">Reference proteome</keyword>
<comment type="function">
    <text evidence="7">Stabilizer subunit of the dolichol-phosphate mannose (DPM) synthase complex; tethers catalytic subunit to the ER.</text>
</comment>
<dbReference type="GO" id="GO:0033185">
    <property type="term" value="C:dolichol-phosphate-mannose synthase complex"/>
    <property type="evidence" value="ECO:0007669"/>
    <property type="project" value="TreeGrafter"/>
</dbReference>
<evidence type="ECO:0000313" key="8">
    <source>
        <dbReference type="EMBL" id="KAJ3035371.1"/>
    </source>
</evidence>